<proteinExistence type="predicted"/>
<dbReference type="GO" id="GO:0043565">
    <property type="term" value="F:sequence-specific DNA binding"/>
    <property type="evidence" value="ECO:0007669"/>
    <property type="project" value="InterPro"/>
</dbReference>
<dbReference type="InterPro" id="IPR000014">
    <property type="entry name" value="PAS"/>
</dbReference>
<dbReference type="PROSITE" id="PS00675">
    <property type="entry name" value="SIGMA54_INTERACT_1"/>
    <property type="match status" value="1"/>
</dbReference>
<dbReference type="InterPro" id="IPR003593">
    <property type="entry name" value="AAA+_ATPase"/>
</dbReference>
<evidence type="ECO:0000256" key="4">
    <source>
        <dbReference type="ARBA" id="ARBA00023163"/>
    </source>
</evidence>
<dbReference type="InterPro" id="IPR013656">
    <property type="entry name" value="PAS_4"/>
</dbReference>
<dbReference type="SMART" id="SM00382">
    <property type="entry name" value="AAA"/>
    <property type="match status" value="1"/>
</dbReference>
<organism evidence="6 7">
    <name type="scientific">Candidatus Methylomirabilis lanthanidiphila</name>
    <dbReference type="NCBI Taxonomy" id="2211376"/>
    <lineage>
        <taxon>Bacteria</taxon>
        <taxon>Candidatus Methylomirabilota</taxon>
        <taxon>Candidatus Methylomirabilia</taxon>
        <taxon>Candidatus Methylomirabilales</taxon>
        <taxon>Candidatus Methylomirabilaceae</taxon>
        <taxon>Candidatus Methylomirabilis</taxon>
    </lineage>
</organism>
<evidence type="ECO:0000256" key="1">
    <source>
        <dbReference type="ARBA" id="ARBA00022741"/>
    </source>
</evidence>
<sequence>MGIRSQIPGTPEDHSAQDAINGLLQMPAVAIPLLLNGLDAVDHGVFIISKDERILHYNAAYARHRRIRPDEMIGRPLEDIDRRNDVRHLLRTGALRQGETVVVERRTHKECLIPVADRHNGLLGVVVVVMPAIETAQVASRVAGRRINGKIDNETVWCARFTMADVIGNSDALAQVKKLALKAAQGNSSVLLLGESGTGKEMFAHAIHVASARRDCPFVPVDCSAIPRELLEAELFGYAPGAFTGASKEGKPGRFELARGGTILLDEIGELPVELQSKLLRVLQDRRIVRVGGTIPIPVDFRLIAATNRDLESLVVQGQFRRDLMYRLDIIRMEIPALRERPEDIPLLVEYFWEVKRRETGNTAKLSAEALWILEQYSWPGNVRELANLVERLLVTSSKPIIESHDLPLAFCQNRMSPLSFAPFQLELVSAEAERRTLERAICQTKGNRNKAAQLVGLSRATFYRKLKRYKLTGPNSI</sequence>
<dbReference type="GO" id="GO:0006355">
    <property type="term" value="P:regulation of DNA-templated transcription"/>
    <property type="evidence" value="ECO:0007669"/>
    <property type="project" value="InterPro"/>
</dbReference>
<dbReference type="InterPro" id="IPR002078">
    <property type="entry name" value="Sigma_54_int"/>
</dbReference>
<dbReference type="EMBL" id="CABIKM010000019">
    <property type="protein sequence ID" value="VUZ84839.1"/>
    <property type="molecule type" value="Genomic_DNA"/>
</dbReference>
<evidence type="ECO:0000259" key="5">
    <source>
        <dbReference type="PROSITE" id="PS50045"/>
    </source>
</evidence>
<dbReference type="SUPFAM" id="SSF55785">
    <property type="entry name" value="PYP-like sensor domain (PAS domain)"/>
    <property type="match status" value="1"/>
</dbReference>
<dbReference type="InterPro" id="IPR009057">
    <property type="entry name" value="Homeodomain-like_sf"/>
</dbReference>
<accession>A0A564ZHN8</accession>
<dbReference type="AlphaFoldDB" id="A0A564ZHN8"/>
<dbReference type="FunFam" id="3.40.50.300:FF:000006">
    <property type="entry name" value="DNA-binding transcriptional regulator NtrC"/>
    <property type="match status" value="1"/>
</dbReference>
<dbReference type="PRINTS" id="PR01590">
    <property type="entry name" value="HTHFIS"/>
</dbReference>
<dbReference type="Pfam" id="PF00158">
    <property type="entry name" value="Sigma54_activat"/>
    <property type="match status" value="1"/>
</dbReference>
<dbReference type="InterPro" id="IPR058031">
    <property type="entry name" value="AAA_lid_NorR"/>
</dbReference>
<dbReference type="Pfam" id="PF25601">
    <property type="entry name" value="AAA_lid_14"/>
    <property type="match status" value="1"/>
</dbReference>
<dbReference type="InterPro" id="IPR027417">
    <property type="entry name" value="P-loop_NTPase"/>
</dbReference>
<dbReference type="PANTHER" id="PTHR32071">
    <property type="entry name" value="TRANSCRIPTIONAL REGULATORY PROTEIN"/>
    <property type="match status" value="1"/>
</dbReference>
<evidence type="ECO:0000313" key="6">
    <source>
        <dbReference type="EMBL" id="VUZ84839.1"/>
    </source>
</evidence>
<keyword evidence="4" id="KW-0804">Transcription</keyword>
<protein>
    <submittedName>
        <fullName evidence="6">Fis family transcriptional regulator</fullName>
    </submittedName>
</protein>
<dbReference type="PROSITE" id="PS00688">
    <property type="entry name" value="SIGMA54_INTERACT_3"/>
    <property type="match status" value="1"/>
</dbReference>
<dbReference type="Gene3D" id="3.40.50.300">
    <property type="entry name" value="P-loop containing nucleotide triphosphate hydrolases"/>
    <property type="match status" value="1"/>
</dbReference>
<dbReference type="InterPro" id="IPR035965">
    <property type="entry name" value="PAS-like_dom_sf"/>
</dbReference>
<dbReference type="InterPro" id="IPR002197">
    <property type="entry name" value="HTH_Fis"/>
</dbReference>
<dbReference type="Gene3D" id="1.10.10.60">
    <property type="entry name" value="Homeodomain-like"/>
    <property type="match status" value="1"/>
</dbReference>
<dbReference type="Pfam" id="PF02954">
    <property type="entry name" value="HTH_8"/>
    <property type="match status" value="1"/>
</dbReference>
<keyword evidence="1" id="KW-0547">Nucleotide-binding</keyword>
<evidence type="ECO:0000256" key="3">
    <source>
        <dbReference type="ARBA" id="ARBA00023015"/>
    </source>
</evidence>
<keyword evidence="3" id="KW-0805">Transcription regulation</keyword>
<dbReference type="InterPro" id="IPR025662">
    <property type="entry name" value="Sigma_54_int_dom_ATP-bd_1"/>
</dbReference>
<dbReference type="Gene3D" id="3.30.450.20">
    <property type="entry name" value="PAS domain"/>
    <property type="match status" value="1"/>
</dbReference>
<keyword evidence="7" id="KW-1185">Reference proteome</keyword>
<dbReference type="Proteomes" id="UP000334340">
    <property type="component" value="Unassembled WGS sequence"/>
</dbReference>
<dbReference type="PANTHER" id="PTHR32071:SF57">
    <property type="entry name" value="C4-DICARBOXYLATE TRANSPORT TRANSCRIPTIONAL REGULATORY PROTEIN DCTD"/>
    <property type="match status" value="1"/>
</dbReference>
<name>A0A564ZHN8_9BACT</name>
<evidence type="ECO:0000313" key="7">
    <source>
        <dbReference type="Proteomes" id="UP000334340"/>
    </source>
</evidence>
<dbReference type="SUPFAM" id="SSF52540">
    <property type="entry name" value="P-loop containing nucleoside triphosphate hydrolases"/>
    <property type="match status" value="1"/>
</dbReference>
<dbReference type="GO" id="GO:0005524">
    <property type="term" value="F:ATP binding"/>
    <property type="evidence" value="ECO:0007669"/>
    <property type="project" value="UniProtKB-KW"/>
</dbReference>
<dbReference type="Gene3D" id="1.10.8.60">
    <property type="match status" value="1"/>
</dbReference>
<feature type="domain" description="Sigma-54 factor interaction" evidence="5">
    <location>
        <begin position="166"/>
        <end position="395"/>
    </location>
</feature>
<dbReference type="Pfam" id="PF08448">
    <property type="entry name" value="PAS_4"/>
    <property type="match status" value="1"/>
</dbReference>
<dbReference type="CDD" id="cd00009">
    <property type="entry name" value="AAA"/>
    <property type="match status" value="1"/>
</dbReference>
<dbReference type="PROSITE" id="PS50045">
    <property type="entry name" value="SIGMA54_INTERACT_4"/>
    <property type="match status" value="1"/>
</dbReference>
<gene>
    <name evidence="6" type="ORF">MELA_01214</name>
</gene>
<dbReference type="InterPro" id="IPR025944">
    <property type="entry name" value="Sigma_54_int_dom_CS"/>
</dbReference>
<dbReference type="SUPFAM" id="SSF46689">
    <property type="entry name" value="Homeodomain-like"/>
    <property type="match status" value="1"/>
</dbReference>
<dbReference type="CDD" id="cd00130">
    <property type="entry name" value="PAS"/>
    <property type="match status" value="1"/>
</dbReference>
<reference evidence="6 7" key="1">
    <citation type="submission" date="2019-07" db="EMBL/GenBank/DDBJ databases">
        <authorList>
            <person name="Cremers G."/>
        </authorList>
    </citation>
    <scope>NUCLEOTIDE SEQUENCE [LARGE SCALE GENOMIC DNA]</scope>
</reference>
<evidence type="ECO:0000256" key="2">
    <source>
        <dbReference type="ARBA" id="ARBA00022840"/>
    </source>
</evidence>
<keyword evidence="2" id="KW-0067">ATP-binding</keyword>